<evidence type="ECO:0000313" key="2">
    <source>
        <dbReference type="EMBL" id="QSX31490.1"/>
    </source>
</evidence>
<dbReference type="InterPro" id="IPR025188">
    <property type="entry name" value="DUF4113"/>
</dbReference>
<keyword evidence="3" id="KW-1185">Reference proteome</keyword>
<dbReference type="KEGG" id="scyp:JYB88_07705"/>
<accession>A0A974XN55</accession>
<dbReference type="Pfam" id="PF13438">
    <property type="entry name" value="DUF4113"/>
    <property type="match status" value="1"/>
</dbReference>
<dbReference type="EMBL" id="CP071504">
    <property type="protein sequence ID" value="QSX31490.1"/>
    <property type="molecule type" value="Genomic_DNA"/>
</dbReference>
<sequence>MTEQKWAMRRQLLTPQYTTNWHHLPRISC</sequence>
<evidence type="ECO:0000313" key="3">
    <source>
        <dbReference type="Proteomes" id="UP000663281"/>
    </source>
</evidence>
<feature type="domain" description="DUF4113" evidence="1">
    <location>
        <begin position="2"/>
        <end position="27"/>
    </location>
</feature>
<proteinExistence type="predicted"/>
<name>A0A974XN55_9GAMM</name>
<organism evidence="2 3">
    <name type="scientific">Shewanella cyperi</name>
    <dbReference type="NCBI Taxonomy" id="2814292"/>
    <lineage>
        <taxon>Bacteria</taxon>
        <taxon>Pseudomonadati</taxon>
        <taxon>Pseudomonadota</taxon>
        <taxon>Gammaproteobacteria</taxon>
        <taxon>Alteromonadales</taxon>
        <taxon>Shewanellaceae</taxon>
        <taxon>Shewanella</taxon>
    </lineage>
</organism>
<dbReference type="Proteomes" id="UP000663281">
    <property type="component" value="Chromosome"/>
</dbReference>
<protein>
    <submittedName>
        <fullName evidence="2">DUF4113 domain-containing protein</fullName>
    </submittedName>
</protein>
<dbReference type="AlphaFoldDB" id="A0A974XN55"/>
<gene>
    <name evidence="2" type="ORF">JYB88_07705</name>
</gene>
<reference evidence="2 3" key="1">
    <citation type="submission" date="2021-03" db="EMBL/GenBank/DDBJ databases">
        <title>Novel species identification of genus Shewanella.</title>
        <authorList>
            <person name="Liu G."/>
            <person name="Zhang Q."/>
        </authorList>
    </citation>
    <scope>NUCLEOTIDE SEQUENCE [LARGE SCALE GENOMIC DNA]</scope>
    <source>
        <strain evidence="2 3">FJAT-53726</strain>
    </source>
</reference>
<evidence type="ECO:0000259" key="1">
    <source>
        <dbReference type="Pfam" id="PF13438"/>
    </source>
</evidence>